<dbReference type="InterPro" id="IPR050445">
    <property type="entry name" value="Bact_polysacc_biosynth/exp"/>
</dbReference>
<keyword evidence="1" id="KW-0472">Membrane</keyword>
<gene>
    <name evidence="2" type="ORF">HELGO_WM32831</name>
</gene>
<dbReference type="EMBL" id="CACVAR010000077">
    <property type="protein sequence ID" value="CAA6800819.1"/>
    <property type="molecule type" value="Genomic_DNA"/>
</dbReference>
<accession>A0A6S6S8M4</accession>
<reference evidence="2" key="1">
    <citation type="submission" date="2020-01" db="EMBL/GenBank/DDBJ databases">
        <authorList>
            <person name="Meier V. D."/>
            <person name="Meier V D."/>
        </authorList>
    </citation>
    <scope>NUCLEOTIDE SEQUENCE</scope>
    <source>
        <strain evidence="2">HLG_WM_MAG_03</strain>
    </source>
</reference>
<proteinExistence type="predicted"/>
<organism evidence="2">
    <name type="scientific">uncultured Sulfurovum sp</name>
    <dbReference type="NCBI Taxonomy" id="269237"/>
    <lineage>
        <taxon>Bacteria</taxon>
        <taxon>Pseudomonadati</taxon>
        <taxon>Campylobacterota</taxon>
        <taxon>Epsilonproteobacteria</taxon>
        <taxon>Campylobacterales</taxon>
        <taxon>Sulfurovaceae</taxon>
        <taxon>Sulfurovum</taxon>
        <taxon>environmental samples</taxon>
    </lineage>
</organism>
<dbReference type="AlphaFoldDB" id="A0A6S6S8M4"/>
<protein>
    <submittedName>
        <fullName evidence="2">Capsular polysaccharide export system inner membrane protein KpsE</fullName>
    </submittedName>
</protein>
<dbReference type="PANTHER" id="PTHR32309">
    <property type="entry name" value="TYROSINE-PROTEIN KINASE"/>
    <property type="match status" value="1"/>
</dbReference>
<keyword evidence="1" id="KW-1133">Transmembrane helix</keyword>
<feature type="transmembrane region" description="Helical" evidence="1">
    <location>
        <begin position="344"/>
        <end position="365"/>
    </location>
</feature>
<evidence type="ECO:0000313" key="2">
    <source>
        <dbReference type="EMBL" id="CAA6800819.1"/>
    </source>
</evidence>
<name>A0A6S6S8M4_9BACT</name>
<dbReference type="PANTHER" id="PTHR32309:SF31">
    <property type="entry name" value="CAPSULAR EXOPOLYSACCHARIDE FAMILY"/>
    <property type="match status" value="1"/>
</dbReference>
<feature type="transmembrane region" description="Helical" evidence="1">
    <location>
        <begin position="6"/>
        <end position="28"/>
    </location>
</feature>
<keyword evidence="1" id="KW-0812">Transmembrane</keyword>
<sequence>MRFINVFFKILFLSLFVSSIYYIFYIATEKYESQSTIMIKDLSNEQSTSSLGSLLAVGSGSESMVDAKLLEVYIKSLDMFSTLDKEFNLTAYYKSDQVDILHRLSNNSFLPNYWFSKENLLKEYNKDLLIVYDEPSTTIKLGFAHANAKVAKEIVESIITQSSKILNLFENKNAEVVLDFLKKQEQKKHQLFISSLENLLKYQNQTSTIDPKVDINVKNKILAALESDLIKKEVEYNSKSQYLNANNAEMKLLKGNIYFIEKSIKETKSKITGKEGNQKLNVNMSDFTLLKSKLEFNKQLYIQTLVKLEETKVLVSQNTKNLIVVSKASVADSYTYPAKFKDTFSILMILMFIYGIIHLISIIIFDHKD</sequence>
<evidence type="ECO:0000256" key="1">
    <source>
        <dbReference type="SAM" id="Phobius"/>
    </source>
</evidence>